<gene>
    <name evidence="3" type="ORF">H6G05_06415</name>
</gene>
<evidence type="ECO:0000256" key="1">
    <source>
        <dbReference type="SAM" id="Phobius"/>
    </source>
</evidence>
<organism evidence="3 4">
    <name type="scientific">Phormidium tenue FACHB-1050</name>
    <dbReference type="NCBI Taxonomy" id="2692857"/>
    <lineage>
        <taxon>Bacteria</taxon>
        <taxon>Bacillati</taxon>
        <taxon>Cyanobacteriota</taxon>
        <taxon>Cyanophyceae</taxon>
        <taxon>Oscillatoriophycideae</taxon>
        <taxon>Oscillatoriales</taxon>
        <taxon>Oscillatoriaceae</taxon>
        <taxon>Phormidium</taxon>
    </lineage>
</organism>
<sequence length="138" mass="14949">MKTQSLFEIATEAIVTISLIALLGLVTALTYALLSFLGTEPTDQSLLNSQGQIPEATVRNLTATNSVLPDATVSLPSAKAAPNLESAVKATNTEIIATVATKPLTKMTVQELRPLARERKIPNWRKLKKKDLIFYLTA</sequence>
<protein>
    <submittedName>
        <fullName evidence="3">Rho termination factor N-terminal domain-containing protein</fullName>
    </submittedName>
</protein>
<name>A0ABR8C7Z1_9CYAN</name>
<reference evidence="3 4" key="1">
    <citation type="journal article" date="2020" name="ISME J.">
        <title>Comparative genomics reveals insights into cyanobacterial evolution and habitat adaptation.</title>
        <authorList>
            <person name="Chen M.Y."/>
            <person name="Teng W.K."/>
            <person name="Zhao L."/>
            <person name="Hu C.X."/>
            <person name="Zhou Y.K."/>
            <person name="Han B.P."/>
            <person name="Song L.R."/>
            <person name="Shu W.S."/>
        </authorList>
    </citation>
    <scope>NUCLEOTIDE SEQUENCE [LARGE SCALE GENOMIC DNA]</scope>
    <source>
        <strain evidence="3 4">FACHB-1050</strain>
    </source>
</reference>
<dbReference type="RefSeq" id="WP_190577325.1">
    <property type="nucleotide sequence ID" value="NZ_CAWPQU010000067.1"/>
</dbReference>
<comment type="caution">
    <text evidence="3">The sequence shown here is derived from an EMBL/GenBank/DDBJ whole genome shotgun (WGS) entry which is preliminary data.</text>
</comment>
<dbReference type="EMBL" id="JACJQY010000007">
    <property type="protein sequence ID" value="MBD2316480.1"/>
    <property type="molecule type" value="Genomic_DNA"/>
</dbReference>
<dbReference type="SUPFAM" id="SSF68912">
    <property type="entry name" value="Rho N-terminal domain-like"/>
    <property type="match status" value="1"/>
</dbReference>
<feature type="domain" description="Rho termination factor-like N-terminal" evidence="2">
    <location>
        <begin position="104"/>
        <end position="134"/>
    </location>
</feature>
<evidence type="ECO:0000313" key="3">
    <source>
        <dbReference type="EMBL" id="MBD2316480.1"/>
    </source>
</evidence>
<dbReference type="Gene3D" id="1.10.720.10">
    <property type="match status" value="1"/>
</dbReference>
<keyword evidence="1" id="KW-0472">Membrane</keyword>
<keyword evidence="1" id="KW-1133">Transmembrane helix</keyword>
<accession>A0ABR8C7Z1</accession>
<keyword evidence="4" id="KW-1185">Reference proteome</keyword>
<dbReference type="InterPro" id="IPR011112">
    <property type="entry name" value="Rho-like_N"/>
</dbReference>
<dbReference type="Proteomes" id="UP000618445">
    <property type="component" value="Unassembled WGS sequence"/>
</dbReference>
<evidence type="ECO:0000259" key="2">
    <source>
        <dbReference type="Pfam" id="PF07498"/>
    </source>
</evidence>
<proteinExistence type="predicted"/>
<dbReference type="Pfam" id="PF07498">
    <property type="entry name" value="Rho_N"/>
    <property type="match status" value="1"/>
</dbReference>
<keyword evidence="1" id="KW-0812">Transmembrane</keyword>
<dbReference type="InterPro" id="IPR036269">
    <property type="entry name" value="Rho_N_sf"/>
</dbReference>
<feature type="transmembrane region" description="Helical" evidence="1">
    <location>
        <begin position="12"/>
        <end position="34"/>
    </location>
</feature>
<evidence type="ECO:0000313" key="4">
    <source>
        <dbReference type="Proteomes" id="UP000618445"/>
    </source>
</evidence>